<dbReference type="AlphaFoldDB" id="A0A7Y0S090"/>
<sequence length="56" mass="6382">NDFTTQLKTEKKQDTPVVNDDLVDKVSELEARLKELEQENANLRQQLEGQPTLEAA</sequence>
<name>A0A7Y0S090_VIBPH</name>
<comment type="caution">
    <text evidence="2">The sequence shown here is derived from an EMBL/GenBank/DDBJ whole genome shotgun (WGS) entry which is preliminary data.</text>
</comment>
<keyword evidence="1" id="KW-0175">Coiled coil</keyword>
<dbReference type="Gene3D" id="1.20.5.490">
    <property type="entry name" value="Single helix bin"/>
    <property type="match status" value="1"/>
</dbReference>
<evidence type="ECO:0000313" key="2">
    <source>
        <dbReference type="EMBL" id="NMU24007.1"/>
    </source>
</evidence>
<gene>
    <name evidence="2" type="ORF">HKB21_00030</name>
</gene>
<organism evidence="2 3">
    <name type="scientific">Vibrio parahaemolyticus</name>
    <dbReference type="NCBI Taxonomy" id="670"/>
    <lineage>
        <taxon>Bacteria</taxon>
        <taxon>Pseudomonadati</taxon>
        <taxon>Pseudomonadota</taxon>
        <taxon>Gammaproteobacteria</taxon>
        <taxon>Vibrionales</taxon>
        <taxon>Vibrionaceae</taxon>
        <taxon>Vibrio</taxon>
    </lineage>
</organism>
<accession>A0A7Y0S090</accession>
<feature type="non-terminal residue" evidence="2">
    <location>
        <position position="1"/>
    </location>
</feature>
<evidence type="ECO:0000313" key="3">
    <source>
        <dbReference type="Proteomes" id="UP000555836"/>
    </source>
</evidence>
<protein>
    <submittedName>
        <fullName evidence="2">Uncharacterized protein</fullName>
    </submittedName>
</protein>
<reference evidence="2 3" key="1">
    <citation type="submission" date="2020-04" db="EMBL/GenBank/DDBJ databases">
        <title>Whole-genome sequencing of Vibrio spp. from China reveals different genetic environments of blaCTX-M-14 among diverse lineages.</title>
        <authorList>
            <person name="Zheng Z."/>
            <person name="Ye L."/>
            <person name="Chen S."/>
        </authorList>
    </citation>
    <scope>NUCLEOTIDE SEQUENCE [LARGE SCALE GENOMIC DNA]</scope>
    <source>
        <strain evidence="2 3">Vb0574</strain>
    </source>
</reference>
<dbReference type="EMBL" id="JABCLD010000007">
    <property type="protein sequence ID" value="NMU24007.1"/>
    <property type="molecule type" value="Genomic_DNA"/>
</dbReference>
<feature type="coiled-coil region" evidence="1">
    <location>
        <begin position="19"/>
        <end position="53"/>
    </location>
</feature>
<dbReference type="Proteomes" id="UP000555836">
    <property type="component" value="Unassembled WGS sequence"/>
</dbReference>
<evidence type="ECO:0000256" key="1">
    <source>
        <dbReference type="SAM" id="Coils"/>
    </source>
</evidence>
<proteinExistence type="predicted"/>